<dbReference type="Proteomes" id="UP001359485">
    <property type="component" value="Unassembled WGS sequence"/>
</dbReference>
<name>A0ABR1B812_POLSC</name>
<evidence type="ECO:0000313" key="2">
    <source>
        <dbReference type="Proteomes" id="UP001359485"/>
    </source>
</evidence>
<organism evidence="1 2">
    <name type="scientific">Polyplax serrata</name>
    <name type="common">Common mouse louse</name>
    <dbReference type="NCBI Taxonomy" id="468196"/>
    <lineage>
        <taxon>Eukaryota</taxon>
        <taxon>Metazoa</taxon>
        <taxon>Ecdysozoa</taxon>
        <taxon>Arthropoda</taxon>
        <taxon>Hexapoda</taxon>
        <taxon>Insecta</taxon>
        <taxon>Pterygota</taxon>
        <taxon>Neoptera</taxon>
        <taxon>Paraneoptera</taxon>
        <taxon>Psocodea</taxon>
        <taxon>Troctomorpha</taxon>
        <taxon>Phthiraptera</taxon>
        <taxon>Anoplura</taxon>
        <taxon>Polyplacidae</taxon>
        <taxon>Polyplax</taxon>
    </lineage>
</organism>
<reference evidence="1 2" key="1">
    <citation type="submission" date="2023-09" db="EMBL/GenBank/DDBJ databases">
        <title>Genomes of two closely related lineages of the louse Polyplax serrata with different host specificities.</title>
        <authorList>
            <person name="Martinu J."/>
            <person name="Tarabai H."/>
            <person name="Stefka J."/>
            <person name="Hypsa V."/>
        </authorList>
    </citation>
    <scope>NUCLEOTIDE SEQUENCE [LARGE SCALE GENOMIC DNA]</scope>
    <source>
        <strain evidence="1">98ZLc_SE</strain>
    </source>
</reference>
<accession>A0ABR1B812</accession>
<gene>
    <name evidence="1" type="ORF">RUM44_008313</name>
</gene>
<proteinExistence type="predicted"/>
<protein>
    <submittedName>
        <fullName evidence="1">Uncharacterized protein</fullName>
    </submittedName>
</protein>
<comment type="caution">
    <text evidence="1">The sequence shown here is derived from an EMBL/GenBank/DDBJ whole genome shotgun (WGS) entry which is preliminary data.</text>
</comment>
<evidence type="ECO:0000313" key="1">
    <source>
        <dbReference type="EMBL" id="KAK6637891.1"/>
    </source>
</evidence>
<sequence length="126" mass="14363">MSSYAKMENRGIVSVIQTYYDAQTQNLLGGRRERQRVQESPTGCKMENTVFRRLMINARTPGYRVTTTPQTAMKIKEVDSRLIKLCHHATNTDAMLHVGETIWKNGGISPGPIQQELIVIWKTQNE</sequence>
<dbReference type="EMBL" id="JAWJWF010000002">
    <property type="protein sequence ID" value="KAK6637891.1"/>
    <property type="molecule type" value="Genomic_DNA"/>
</dbReference>
<keyword evidence="2" id="KW-1185">Reference proteome</keyword>